<reference evidence="1 2" key="1">
    <citation type="submission" date="2022-04" db="EMBL/GenBank/DDBJ databases">
        <title>Genome sequence of soybean root-associated Caulobacter segnis RL271.</title>
        <authorList>
            <person name="Longley R."/>
            <person name="Bonito G."/>
            <person name="Trigodet F."/>
            <person name="Crosson S."/>
            <person name="Fiebig A."/>
        </authorList>
    </citation>
    <scope>NUCLEOTIDE SEQUENCE [LARGE SCALE GENOMIC DNA]</scope>
    <source>
        <strain evidence="1 2">RL271</strain>
    </source>
</reference>
<sequence>MAREVSGPFYVMYVADSDERALFRCPDGPNEGCAIDGLPGPDVFAAGGNATYIVVARHRAGRDEYFYFRRVAEERRGWGANPEVIVGPLGKPEFDAASKQLELPALIDFSR</sequence>
<proteinExistence type="predicted"/>
<evidence type="ECO:0000313" key="2">
    <source>
        <dbReference type="Proteomes" id="UP001057520"/>
    </source>
</evidence>
<protein>
    <submittedName>
        <fullName evidence="1">Uncharacterized protein</fullName>
    </submittedName>
</protein>
<dbReference type="EMBL" id="CP096040">
    <property type="protein sequence ID" value="USQ97173.1"/>
    <property type="molecule type" value="Genomic_DNA"/>
</dbReference>
<organism evidence="1 2">
    <name type="scientific">Caulobacter segnis</name>
    <dbReference type="NCBI Taxonomy" id="88688"/>
    <lineage>
        <taxon>Bacteria</taxon>
        <taxon>Pseudomonadati</taxon>
        <taxon>Pseudomonadota</taxon>
        <taxon>Alphaproteobacteria</taxon>
        <taxon>Caulobacterales</taxon>
        <taxon>Caulobacteraceae</taxon>
        <taxon>Caulobacter</taxon>
    </lineage>
</organism>
<evidence type="ECO:0000313" key="1">
    <source>
        <dbReference type="EMBL" id="USQ97173.1"/>
    </source>
</evidence>
<keyword evidence="2" id="KW-1185">Reference proteome</keyword>
<accession>A0ABY4ZWT5</accession>
<dbReference type="Proteomes" id="UP001057520">
    <property type="component" value="Chromosome"/>
</dbReference>
<gene>
    <name evidence="1" type="ORF">MZV50_06380</name>
</gene>
<name>A0ABY4ZWT5_9CAUL</name>